<dbReference type="PANTHER" id="PTHR47744:SF1">
    <property type="entry name" value="OS05G0526300 PROTEIN"/>
    <property type="match status" value="1"/>
</dbReference>
<name>A0AAE1TDX3_9FABA</name>
<dbReference type="Pfam" id="PF12937">
    <property type="entry name" value="F-box-like"/>
    <property type="match status" value="1"/>
</dbReference>
<dbReference type="InterPro" id="IPR001810">
    <property type="entry name" value="F-box_dom"/>
</dbReference>
<dbReference type="InterPro" id="IPR057039">
    <property type="entry name" value="At5g52880_ARM"/>
</dbReference>
<dbReference type="SUPFAM" id="SSF81383">
    <property type="entry name" value="F-box domain"/>
    <property type="match status" value="1"/>
</dbReference>
<gene>
    <name evidence="2" type="ORF">QN277_011868</name>
</gene>
<dbReference type="InterPro" id="IPR036047">
    <property type="entry name" value="F-box-like_dom_sf"/>
</dbReference>
<evidence type="ECO:0000259" key="1">
    <source>
        <dbReference type="PROSITE" id="PS50181"/>
    </source>
</evidence>
<accession>A0AAE1TDX3</accession>
<dbReference type="PROSITE" id="PS50181">
    <property type="entry name" value="FBOX"/>
    <property type="match status" value="1"/>
</dbReference>
<dbReference type="Pfam" id="PF24104">
    <property type="entry name" value="At5g52880_ARM"/>
    <property type="match status" value="1"/>
</dbReference>
<dbReference type="SMART" id="SM00256">
    <property type="entry name" value="FBOX"/>
    <property type="match status" value="1"/>
</dbReference>
<dbReference type="Proteomes" id="UP001293593">
    <property type="component" value="Unassembled WGS sequence"/>
</dbReference>
<sequence length="288" mass="33130">MSNPVERYQNLRLKEFLPKTDRYPIACKELSSILRDAYDKLPKILQALIFQDILTAFRLLPEIQIQSAVSSAHLLVQSVEAVLPKQKRNMAVKEYKQAIVAHKRRFKPQQEGEGSTELPHDILMHIFSLLDIKSLVYVVQVCRSWNLAANENHLWKLHYVAIHGSSVKEQPIRLDGDRKYPLPQDPIDTRLNVDWKEAVKRSYTGDLKEILTSKRGYCAHCETIVWLNHSKCLNGHFGIRSSYQHITPVTASQVVGYLLDDSWSPTSSSDSDCDSEGESLFNIRRFWL</sequence>
<keyword evidence="3" id="KW-1185">Reference proteome</keyword>
<proteinExistence type="predicted"/>
<protein>
    <recommendedName>
        <fullName evidence="1">F-box domain-containing protein</fullName>
    </recommendedName>
</protein>
<organism evidence="2 3">
    <name type="scientific">Acacia crassicarpa</name>
    <name type="common">northern wattle</name>
    <dbReference type="NCBI Taxonomy" id="499986"/>
    <lineage>
        <taxon>Eukaryota</taxon>
        <taxon>Viridiplantae</taxon>
        <taxon>Streptophyta</taxon>
        <taxon>Embryophyta</taxon>
        <taxon>Tracheophyta</taxon>
        <taxon>Spermatophyta</taxon>
        <taxon>Magnoliopsida</taxon>
        <taxon>eudicotyledons</taxon>
        <taxon>Gunneridae</taxon>
        <taxon>Pentapetalae</taxon>
        <taxon>rosids</taxon>
        <taxon>fabids</taxon>
        <taxon>Fabales</taxon>
        <taxon>Fabaceae</taxon>
        <taxon>Caesalpinioideae</taxon>
        <taxon>mimosoid clade</taxon>
        <taxon>Acacieae</taxon>
        <taxon>Acacia</taxon>
    </lineage>
</organism>
<dbReference type="AlphaFoldDB" id="A0AAE1TDX3"/>
<dbReference type="Gene3D" id="1.20.1280.50">
    <property type="match status" value="1"/>
</dbReference>
<feature type="domain" description="F-box" evidence="1">
    <location>
        <begin position="112"/>
        <end position="158"/>
    </location>
</feature>
<evidence type="ECO:0000313" key="2">
    <source>
        <dbReference type="EMBL" id="KAK4280220.1"/>
    </source>
</evidence>
<dbReference type="EMBL" id="JAWXYG010000002">
    <property type="protein sequence ID" value="KAK4280220.1"/>
    <property type="molecule type" value="Genomic_DNA"/>
</dbReference>
<evidence type="ECO:0000313" key="3">
    <source>
        <dbReference type="Proteomes" id="UP001293593"/>
    </source>
</evidence>
<comment type="caution">
    <text evidence="2">The sequence shown here is derived from an EMBL/GenBank/DDBJ whole genome shotgun (WGS) entry which is preliminary data.</text>
</comment>
<dbReference type="PANTHER" id="PTHR47744">
    <property type="entry name" value="OS05G0526300 PROTEIN"/>
    <property type="match status" value="1"/>
</dbReference>
<reference evidence="2" key="1">
    <citation type="submission" date="2023-10" db="EMBL/GenBank/DDBJ databases">
        <title>Chromosome-level genome of the transformable northern wattle, Acacia crassicarpa.</title>
        <authorList>
            <person name="Massaro I."/>
            <person name="Sinha N.R."/>
            <person name="Poethig S."/>
            <person name="Leichty A.R."/>
        </authorList>
    </citation>
    <scope>NUCLEOTIDE SEQUENCE</scope>
    <source>
        <strain evidence="2">Acra3RX</strain>
        <tissue evidence="2">Leaf</tissue>
    </source>
</reference>